<proteinExistence type="predicted"/>
<accession>A0A9P0I8W7</accession>
<sequence length="309" mass="35246">MKFIDKLLVFFGIMEAIDIPNNSAVESNFIVRYDKPYDFTYNAQNELNMTINFINCPPNVTELSYVFQSGVVLDTKKTIDLKKPSIHIQSRLMHLTATVSVDLKTLSGIYSFKVANGRDISTTRSRPWTRSSSKGCICCSPNWCILTMDLSKGFTNLIKKTYASVTKQKAKHRVQLLSTKPNNTRRKTYASTTTRTVINFTKYTPVTTPAPITEDPSKNFYESPEEVLSLEHILLYYVLPASICLVLVSVVICLWLRIKKHRRWCSEALINTNNTGNEVLYADLELKGMNNIQRRCNEESPYAQIQISQ</sequence>
<keyword evidence="3" id="KW-1185">Reference proteome</keyword>
<feature type="transmembrane region" description="Helical" evidence="1">
    <location>
        <begin position="234"/>
        <end position="256"/>
    </location>
</feature>
<dbReference type="EMBL" id="LR824557">
    <property type="protein sequence ID" value="CAH1642324.1"/>
    <property type="molecule type" value="Genomic_DNA"/>
</dbReference>
<keyword evidence="1" id="KW-1133">Transmembrane helix</keyword>
<name>A0A9P0I8W7_SPOLI</name>
<dbReference type="Proteomes" id="UP001153321">
    <property type="component" value="Chromosome 26"/>
</dbReference>
<keyword evidence="1" id="KW-0472">Membrane</keyword>
<protein>
    <submittedName>
        <fullName evidence="2">Uncharacterized protein</fullName>
    </submittedName>
</protein>
<keyword evidence="1" id="KW-0812">Transmembrane</keyword>
<evidence type="ECO:0000313" key="3">
    <source>
        <dbReference type="Proteomes" id="UP001153321"/>
    </source>
</evidence>
<evidence type="ECO:0000256" key="1">
    <source>
        <dbReference type="SAM" id="Phobius"/>
    </source>
</evidence>
<organism evidence="2 3">
    <name type="scientific">Spodoptera littoralis</name>
    <name type="common">Egyptian cotton leafworm</name>
    <dbReference type="NCBI Taxonomy" id="7109"/>
    <lineage>
        <taxon>Eukaryota</taxon>
        <taxon>Metazoa</taxon>
        <taxon>Ecdysozoa</taxon>
        <taxon>Arthropoda</taxon>
        <taxon>Hexapoda</taxon>
        <taxon>Insecta</taxon>
        <taxon>Pterygota</taxon>
        <taxon>Neoptera</taxon>
        <taxon>Endopterygota</taxon>
        <taxon>Lepidoptera</taxon>
        <taxon>Glossata</taxon>
        <taxon>Ditrysia</taxon>
        <taxon>Noctuoidea</taxon>
        <taxon>Noctuidae</taxon>
        <taxon>Amphipyrinae</taxon>
        <taxon>Spodoptera</taxon>
    </lineage>
</organism>
<dbReference type="AlphaFoldDB" id="A0A9P0I8W7"/>
<evidence type="ECO:0000313" key="2">
    <source>
        <dbReference type="EMBL" id="CAH1642324.1"/>
    </source>
</evidence>
<reference evidence="2" key="1">
    <citation type="submission" date="2022-02" db="EMBL/GenBank/DDBJ databases">
        <authorList>
            <person name="King R."/>
        </authorList>
    </citation>
    <scope>NUCLEOTIDE SEQUENCE</scope>
</reference>
<gene>
    <name evidence="2" type="ORF">SPLIT_LOCUS7680</name>
</gene>